<gene>
    <name evidence="3" type="ORF">GO499_17285</name>
</gene>
<feature type="region of interest" description="Disordered" evidence="1">
    <location>
        <begin position="91"/>
        <end position="152"/>
    </location>
</feature>
<dbReference type="KEGG" id="amaq:GO499_17285"/>
<dbReference type="AlphaFoldDB" id="A0A6P1T475"/>
<name>A0A6P1T475_9RHOB</name>
<keyword evidence="4" id="KW-1185">Reference proteome</keyword>
<keyword evidence="2" id="KW-0812">Transmembrane</keyword>
<evidence type="ECO:0000313" key="3">
    <source>
        <dbReference type="EMBL" id="QHQ36807.1"/>
    </source>
</evidence>
<feature type="compositionally biased region" description="Basic and acidic residues" evidence="1">
    <location>
        <begin position="110"/>
        <end position="121"/>
    </location>
</feature>
<feature type="transmembrane region" description="Helical" evidence="2">
    <location>
        <begin position="6"/>
        <end position="24"/>
    </location>
</feature>
<dbReference type="Proteomes" id="UP000464495">
    <property type="component" value="Chromosome"/>
</dbReference>
<proteinExistence type="predicted"/>
<keyword evidence="2" id="KW-0472">Membrane</keyword>
<accession>A0A6P1T475</accession>
<evidence type="ECO:0000313" key="4">
    <source>
        <dbReference type="Proteomes" id="UP000464495"/>
    </source>
</evidence>
<evidence type="ECO:0000256" key="1">
    <source>
        <dbReference type="SAM" id="MobiDB-lite"/>
    </source>
</evidence>
<sequence length="172" mass="18182">MELIADGLLIAAAGTAALYCYVLSRRLSALKDLDKGLGNAIAGLSAQVDETRKSLASAKSSAATQSREMRTLTERAEAAAARLDMMLAALPEHRERPHRRPAATPQTPAKPERLRTSKVPDPRIAPADSVWDNGPSAGIETDTQEKRATAGGTEIKSALIARLRGLAQASAT</sequence>
<reference evidence="3 4" key="1">
    <citation type="submission" date="2019-12" db="EMBL/GenBank/DDBJ databases">
        <title>Complete genome sequence of Algicella marina strain 9Alg 56(T) isolated from the red alga Tichocarpus crinitus.</title>
        <authorList>
            <person name="Kim S.-G."/>
            <person name="Nedashkovskaya O.I."/>
        </authorList>
    </citation>
    <scope>NUCLEOTIDE SEQUENCE [LARGE SCALE GENOMIC DNA]</scope>
    <source>
        <strain evidence="3 4">9Alg 56</strain>
    </source>
</reference>
<organism evidence="3 4">
    <name type="scientific">Algicella marina</name>
    <dbReference type="NCBI Taxonomy" id="2683284"/>
    <lineage>
        <taxon>Bacteria</taxon>
        <taxon>Pseudomonadati</taxon>
        <taxon>Pseudomonadota</taxon>
        <taxon>Alphaproteobacteria</taxon>
        <taxon>Rhodobacterales</taxon>
        <taxon>Paracoccaceae</taxon>
        <taxon>Algicella</taxon>
    </lineage>
</organism>
<protein>
    <submittedName>
        <fullName evidence="3">Uncharacterized protein</fullName>
    </submittedName>
</protein>
<evidence type="ECO:0000256" key="2">
    <source>
        <dbReference type="SAM" id="Phobius"/>
    </source>
</evidence>
<dbReference type="RefSeq" id="WP_161863350.1">
    <property type="nucleotide sequence ID" value="NZ_CP046620.1"/>
</dbReference>
<keyword evidence="2" id="KW-1133">Transmembrane helix</keyword>
<dbReference type="EMBL" id="CP046620">
    <property type="protein sequence ID" value="QHQ36807.1"/>
    <property type="molecule type" value="Genomic_DNA"/>
</dbReference>